<feature type="domain" description="Mechanosensitive ion channel MscS C-terminal" evidence="10">
    <location>
        <begin position="677"/>
        <end position="760"/>
    </location>
</feature>
<evidence type="ECO:0000313" key="12">
    <source>
        <dbReference type="Proteomes" id="UP000247727"/>
    </source>
</evidence>
<dbReference type="Pfam" id="PF00924">
    <property type="entry name" value="MS_channel_2nd"/>
    <property type="match status" value="1"/>
</dbReference>
<dbReference type="InterPro" id="IPR011014">
    <property type="entry name" value="MscS_channel_TM-2"/>
</dbReference>
<sequence>MRGRGTTGQNGGWALAAVIFLLFLMLAAPLRAEDAALLPTPEALADITLRAEGAIRAGTVETKTLEALRHDLAQMRDSLADAAARGDVAVRALAAEQAELPPAPAKDATEPARIATERTRLADALAEADAPLLAQRQSLARLKVLIADIDGQLRARQRAEVLTRGPTPLLPGTWSRGLAQIGTVVGQEVSDLAESAAIPSRQAAMARGRIVAALLLPLSILGWIGAARGLARFERHETRGGAPGAARVALAILARGLVTLGFALLIVFALAQPFRWPGHEPELAPELLTAAVLITAANWLAHLIFAPAAGHRRIVALPAAAARRATRLCEGLGLVVALEMMSEASLTLTRIGDAGQALVALAIMALAAPLLWQLGSVLGALAGSELRVVLARLLKVLAIAILAAVILGYSALARALLDPLLVSLWLIGLTVALHRLVMGMLTRLGRIVRPRFETATETVPEADGARRKLVSIAVAAGLVLASAPLHALTWGARSADLRDGFLMARSGVDLGGVRLSLTGVAVVIGTFALGLILTRWVQKLLREEVLPNTRLDRGGQIAIVTGFGYGGVILSALVAVTAAGINLASLAIVAGALSVGLGFGLQAIVSNFVSGVILLVERPIKEGDLIQVAGNMGFVRKISVRATRIETPDGHDLIVPNADLITGLVRNMTLSSASGRIELPVGVAYGTDLTRACAVLTELARAHPEVVSYPAPVVLMTGTADSSLTLELRVFVRDIARGVFVKSELYLKMVPALSAAGIEIPFPVRDLRLPEGVTLPTGPA</sequence>
<dbReference type="SUPFAM" id="SSF50182">
    <property type="entry name" value="Sm-like ribonucleoproteins"/>
    <property type="match status" value="1"/>
</dbReference>
<keyword evidence="12" id="KW-1185">Reference proteome</keyword>
<feature type="transmembrane region" description="Helical" evidence="7">
    <location>
        <begin position="290"/>
        <end position="310"/>
    </location>
</feature>
<dbReference type="InterPro" id="IPR049278">
    <property type="entry name" value="MS_channel_C"/>
</dbReference>
<dbReference type="InterPro" id="IPR052702">
    <property type="entry name" value="MscS-like_channel"/>
</dbReference>
<evidence type="ECO:0000313" key="11">
    <source>
        <dbReference type="EMBL" id="PYF09156.1"/>
    </source>
</evidence>
<dbReference type="PANTHER" id="PTHR30347">
    <property type="entry name" value="POTASSIUM CHANNEL RELATED"/>
    <property type="match status" value="1"/>
</dbReference>
<feature type="domain" description="DUF3772" evidence="9">
    <location>
        <begin position="136"/>
        <end position="185"/>
    </location>
</feature>
<gene>
    <name evidence="11" type="ORF">C8J30_11027</name>
</gene>
<dbReference type="PANTHER" id="PTHR30347:SF1">
    <property type="entry name" value="MECHANOSENSITIVE CHANNEL MSCK"/>
    <property type="match status" value="1"/>
</dbReference>
<name>A0A318TWD1_9RHOB</name>
<feature type="transmembrane region" description="Helical" evidence="7">
    <location>
        <begin position="512"/>
        <end position="537"/>
    </location>
</feature>
<feature type="transmembrane region" description="Helical" evidence="7">
    <location>
        <begin position="210"/>
        <end position="227"/>
    </location>
</feature>
<keyword evidence="4 7" id="KW-0812">Transmembrane</keyword>
<organism evidence="11 12">
    <name type="scientific">Rhodobacter viridis</name>
    <dbReference type="NCBI Taxonomy" id="1054202"/>
    <lineage>
        <taxon>Bacteria</taxon>
        <taxon>Pseudomonadati</taxon>
        <taxon>Pseudomonadota</taxon>
        <taxon>Alphaproteobacteria</taxon>
        <taxon>Rhodobacterales</taxon>
        <taxon>Rhodobacter group</taxon>
        <taxon>Rhodobacter</taxon>
    </lineage>
</organism>
<evidence type="ECO:0000256" key="1">
    <source>
        <dbReference type="ARBA" id="ARBA00004651"/>
    </source>
</evidence>
<evidence type="ECO:0000256" key="7">
    <source>
        <dbReference type="SAM" id="Phobius"/>
    </source>
</evidence>
<feature type="transmembrane region" description="Helical" evidence="7">
    <location>
        <begin position="587"/>
        <end position="616"/>
    </location>
</feature>
<dbReference type="Gene3D" id="2.30.30.60">
    <property type="match status" value="1"/>
</dbReference>
<dbReference type="EMBL" id="QJTK01000010">
    <property type="protein sequence ID" value="PYF09156.1"/>
    <property type="molecule type" value="Genomic_DNA"/>
</dbReference>
<dbReference type="GO" id="GO:0005886">
    <property type="term" value="C:plasma membrane"/>
    <property type="evidence" value="ECO:0007669"/>
    <property type="project" value="UniProtKB-SubCell"/>
</dbReference>
<evidence type="ECO:0000259" key="8">
    <source>
        <dbReference type="Pfam" id="PF00924"/>
    </source>
</evidence>
<comment type="caution">
    <text evidence="11">The sequence shown here is derived from an EMBL/GenBank/DDBJ whole genome shotgun (WGS) entry which is preliminary data.</text>
</comment>
<keyword evidence="5 7" id="KW-1133">Transmembrane helix</keyword>
<keyword evidence="3" id="KW-1003">Cell membrane</keyword>
<protein>
    <submittedName>
        <fullName evidence="11">Small-conductance mechanosensitive channel</fullName>
    </submittedName>
</protein>
<reference evidence="11 12" key="1">
    <citation type="submission" date="2018-06" db="EMBL/GenBank/DDBJ databases">
        <title>Genomic Encyclopedia of Type Strains, Phase III (KMG-III): the genomes of soil and plant-associated and newly described type strains.</title>
        <authorList>
            <person name="Whitman W."/>
        </authorList>
    </citation>
    <scope>NUCLEOTIDE SEQUENCE [LARGE SCALE GENOMIC DNA]</scope>
    <source>
        <strain evidence="11 12">JA737</strain>
    </source>
</reference>
<evidence type="ECO:0000259" key="10">
    <source>
        <dbReference type="Pfam" id="PF21082"/>
    </source>
</evidence>
<dbReference type="GO" id="GO:0008381">
    <property type="term" value="F:mechanosensitive monoatomic ion channel activity"/>
    <property type="evidence" value="ECO:0007669"/>
    <property type="project" value="UniProtKB-ARBA"/>
</dbReference>
<accession>A0A318TWD1</accession>
<dbReference type="PROSITE" id="PS01246">
    <property type="entry name" value="UPF0003"/>
    <property type="match status" value="1"/>
</dbReference>
<dbReference type="Pfam" id="PF12607">
    <property type="entry name" value="DUF3772"/>
    <property type="match status" value="1"/>
</dbReference>
<dbReference type="InterPro" id="IPR022249">
    <property type="entry name" value="DUF3772"/>
</dbReference>
<dbReference type="SUPFAM" id="SSF82689">
    <property type="entry name" value="Mechanosensitive channel protein MscS (YggB), C-terminal domain"/>
    <property type="match status" value="1"/>
</dbReference>
<feature type="transmembrane region" description="Helical" evidence="7">
    <location>
        <begin position="248"/>
        <end position="270"/>
    </location>
</feature>
<evidence type="ECO:0000256" key="6">
    <source>
        <dbReference type="ARBA" id="ARBA00023136"/>
    </source>
</evidence>
<feature type="transmembrane region" description="Helical" evidence="7">
    <location>
        <begin position="393"/>
        <end position="416"/>
    </location>
</feature>
<comment type="subcellular location">
    <subcellularLocation>
        <location evidence="1">Cell membrane</location>
        <topology evidence="1">Multi-pass membrane protein</topology>
    </subcellularLocation>
</comment>
<evidence type="ECO:0000256" key="3">
    <source>
        <dbReference type="ARBA" id="ARBA00022475"/>
    </source>
</evidence>
<dbReference type="Pfam" id="PF21082">
    <property type="entry name" value="MS_channel_3rd"/>
    <property type="match status" value="1"/>
</dbReference>
<feature type="transmembrane region" description="Helical" evidence="7">
    <location>
        <begin position="357"/>
        <end position="381"/>
    </location>
</feature>
<comment type="similarity">
    <text evidence="2">Belongs to the MscS (TC 1.A.23) family.</text>
</comment>
<evidence type="ECO:0000256" key="5">
    <source>
        <dbReference type="ARBA" id="ARBA00022989"/>
    </source>
</evidence>
<proteinExistence type="inferred from homology"/>
<dbReference type="InterPro" id="IPR006686">
    <property type="entry name" value="MscS_channel_CS"/>
</dbReference>
<dbReference type="InterPro" id="IPR010920">
    <property type="entry name" value="LSM_dom_sf"/>
</dbReference>
<feature type="transmembrane region" description="Helical" evidence="7">
    <location>
        <begin position="557"/>
        <end position="581"/>
    </location>
</feature>
<evidence type="ECO:0000259" key="9">
    <source>
        <dbReference type="Pfam" id="PF12607"/>
    </source>
</evidence>
<dbReference type="Gene3D" id="3.30.70.100">
    <property type="match status" value="1"/>
</dbReference>
<dbReference type="AlphaFoldDB" id="A0A318TWD1"/>
<dbReference type="Proteomes" id="UP000247727">
    <property type="component" value="Unassembled WGS sequence"/>
</dbReference>
<dbReference type="Gene3D" id="1.10.287.1260">
    <property type="match status" value="1"/>
</dbReference>
<evidence type="ECO:0000256" key="2">
    <source>
        <dbReference type="ARBA" id="ARBA00008017"/>
    </source>
</evidence>
<dbReference type="InterPro" id="IPR011066">
    <property type="entry name" value="MscS_channel_C_sf"/>
</dbReference>
<dbReference type="InterPro" id="IPR023408">
    <property type="entry name" value="MscS_beta-dom_sf"/>
</dbReference>
<dbReference type="InterPro" id="IPR006685">
    <property type="entry name" value="MscS_channel_2nd"/>
</dbReference>
<keyword evidence="6 7" id="KW-0472">Membrane</keyword>
<dbReference type="SUPFAM" id="SSF82861">
    <property type="entry name" value="Mechanosensitive channel protein MscS (YggB), transmembrane region"/>
    <property type="match status" value="1"/>
</dbReference>
<feature type="transmembrane region" description="Helical" evidence="7">
    <location>
        <begin position="469"/>
        <end position="492"/>
    </location>
</feature>
<feature type="transmembrane region" description="Helical" evidence="7">
    <location>
        <begin position="422"/>
        <end position="441"/>
    </location>
</feature>
<feature type="domain" description="Mechanosensitive ion channel MscS" evidence="8">
    <location>
        <begin position="604"/>
        <end position="669"/>
    </location>
</feature>
<evidence type="ECO:0000256" key="4">
    <source>
        <dbReference type="ARBA" id="ARBA00022692"/>
    </source>
</evidence>